<evidence type="ECO:0000256" key="6">
    <source>
        <dbReference type="ARBA" id="ARBA00022989"/>
    </source>
</evidence>
<comment type="similarity">
    <text evidence="10">Belongs to the insect chemoreceptor superfamily. Heteromeric odorant receptor channel (TC 1.A.69) family.</text>
</comment>
<dbReference type="InterPro" id="IPR004117">
    <property type="entry name" value="7tm6_olfct_rcpt"/>
</dbReference>
<evidence type="ECO:0000256" key="2">
    <source>
        <dbReference type="ARBA" id="ARBA00022475"/>
    </source>
</evidence>
<dbReference type="GO" id="GO:0004984">
    <property type="term" value="F:olfactory receptor activity"/>
    <property type="evidence" value="ECO:0007669"/>
    <property type="project" value="InterPro"/>
</dbReference>
<evidence type="ECO:0000256" key="5">
    <source>
        <dbReference type="ARBA" id="ARBA00022725"/>
    </source>
</evidence>
<name>A0A6B9CAC4_9DIPT</name>
<keyword evidence="2" id="KW-1003">Cell membrane</keyword>
<comment type="subcellular location">
    <subcellularLocation>
        <location evidence="1 10">Cell membrane</location>
        <topology evidence="1 10">Multi-pass membrane protein</topology>
    </subcellularLocation>
</comment>
<feature type="transmembrane region" description="Helical" evidence="10">
    <location>
        <begin position="140"/>
        <end position="162"/>
    </location>
</feature>
<dbReference type="PANTHER" id="PTHR21137:SF35">
    <property type="entry name" value="ODORANT RECEPTOR 19A-RELATED"/>
    <property type="match status" value="1"/>
</dbReference>
<dbReference type="GO" id="GO:0005549">
    <property type="term" value="F:odorant binding"/>
    <property type="evidence" value="ECO:0007669"/>
    <property type="project" value="InterPro"/>
</dbReference>
<feature type="transmembrane region" description="Helical" evidence="10">
    <location>
        <begin position="182"/>
        <end position="204"/>
    </location>
</feature>
<keyword evidence="9 10" id="KW-0807">Transducer</keyword>
<dbReference type="Pfam" id="PF02949">
    <property type="entry name" value="7tm_6"/>
    <property type="match status" value="1"/>
</dbReference>
<evidence type="ECO:0000256" key="8">
    <source>
        <dbReference type="ARBA" id="ARBA00023170"/>
    </source>
</evidence>
<sequence length="382" mass="43511">MEKLGNLLTKKFDELPTVRERMSAIADYINFFGNFVGIEVKVSWRMNHRSTFTLLLILTVTWLIGYTLYEQFPSISCVELLGGSALVLSSAAKFVTYVLNPAKFAQLVSFIENVCDINQSGNGEFVLRNTTATVVRHFKFVFSGIVFGLALYSCWPCYDFFINGNYTLVSPLRMPFVDETTLKGYLILTFVNIFAASIGVGGTYTYSCIFLTYVDVYDGLLSLVVDDFNLIDRMYDKKSQFRQDCACIFRNTMIELMDMARFNFAMRELFDDCATVEIICCYYGIVVVLFGYLANDYIGGIGAAAYFATELLMFCFIGQLLQNTNDRILVVLYDSKWYTYEVKYQKDMLFAMLIFQELQPISVASLYPLNFETGLQVISSVD</sequence>
<feature type="transmembrane region" description="Helical" evidence="10">
    <location>
        <begin position="81"/>
        <end position="99"/>
    </location>
</feature>
<dbReference type="PANTHER" id="PTHR21137">
    <property type="entry name" value="ODORANT RECEPTOR"/>
    <property type="match status" value="1"/>
</dbReference>
<comment type="caution">
    <text evidence="10">Lacks conserved residue(s) required for the propagation of feature annotation.</text>
</comment>
<keyword evidence="6 10" id="KW-1133">Transmembrane helix</keyword>
<keyword evidence="7 10" id="KW-0472">Membrane</keyword>
<keyword evidence="8 10" id="KW-0675">Receptor</keyword>
<proteinExistence type="evidence at transcript level"/>
<keyword evidence="5 10" id="KW-0552">Olfaction</keyword>
<keyword evidence="4 10" id="KW-0812">Transmembrane</keyword>
<dbReference type="GO" id="GO:0007165">
    <property type="term" value="P:signal transduction"/>
    <property type="evidence" value="ECO:0007669"/>
    <property type="project" value="UniProtKB-KW"/>
</dbReference>
<accession>A0A6B9CAC4</accession>
<keyword evidence="3 10" id="KW-0716">Sensory transduction</keyword>
<evidence type="ECO:0000256" key="7">
    <source>
        <dbReference type="ARBA" id="ARBA00023136"/>
    </source>
</evidence>
<evidence type="ECO:0000256" key="4">
    <source>
        <dbReference type="ARBA" id="ARBA00022692"/>
    </source>
</evidence>
<evidence type="ECO:0000256" key="10">
    <source>
        <dbReference type="RuleBase" id="RU351113"/>
    </source>
</evidence>
<dbReference type="EMBL" id="MK248997">
    <property type="protein sequence ID" value="QGW45411.1"/>
    <property type="molecule type" value="mRNA"/>
</dbReference>
<reference evidence="11" key="1">
    <citation type="submission" date="2018-11" db="EMBL/GenBank/DDBJ databases">
        <authorList>
            <person name="Zhao Y."/>
            <person name="Mu W."/>
            <person name="Zhou C."/>
        </authorList>
    </citation>
    <scope>NUCLEOTIDE SEQUENCE</scope>
</reference>
<organism evidence="11">
    <name type="scientific">Bradysia odoriphaga</name>
    <dbReference type="NCBI Taxonomy" id="1564500"/>
    <lineage>
        <taxon>Eukaryota</taxon>
        <taxon>Metazoa</taxon>
        <taxon>Ecdysozoa</taxon>
        <taxon>Arthropoda</taxon>
        <taxon>Hexapoda</taxon>
        <taxon>Insecta</taxon>
        <taxon>Pterygota</taxon>
        <taxon>Neoptera</taxon>
        <taxon>Endopterygota</taxon>
        <taxon>Diptera</taxon>
        <taxon>Nematocera</taxon>
        <taxon>Sciaroidea</taxon>
        <taxon>Sciaridae</taxon>
        <taxon>Bradysia</taxon>
    </lineage>
</organism>
<evidence type="ECO:0000313" key="11">
    <source>
        <dbReference type="EMBL" id="QGW45411.1"/>
    </source>
</evidence>
<evidence type="ECO:0000256" key="3">
    <source>
        <dbReference type="ARBA" id="ARBA00022606"/>
    </source>
</evidence>
<dbReference type="AlphaFoldDB" id="A0A6B9CAC4"/>
<evidence type="ECO:0000256" key="1">
    <source>
        <dbReference type="ARBA" id="ARBA00004651"/>
    </source>
</evidence>
<dbReference type="GO" id="GO:0005886">
    <property type="term" value="C:plasma membrane"/>
    <property type="evidence" value="ECO:0007669"/>
    <property type="project" value="UniProtKB-SubCell"/>
</dbReference>
<evidence type="ECO:0000256" key="9">
    <source>
        <dbReference type="ARBA" id="ARBA00023224"/>
    </source>
</evidence>
<feature type="transmembrane region" description="Helical" evidence="10">
    <location>
        <begin position="51"/>
        <end position="69"/>
    </location>
</feature>
<feature type="transmembrane region" description="Helical" evidence="10">
    <location>
        <begin position="297"/>
        <end position="317"/>
    </location>
</feature>
<feature type="transmembrane region" description="Helical" evidence="10">
    <location>
        <begin position="269"/>
        <end position="291"/>
    </location>
</feature>
<protein>
    <recommendedName>
        <fullName evidence="10">Odorant receptor</fullName>
    </recommendedName>
</protein>